<sequence length="89" mass="10001">MNLLNTTVDTKLGTIAEINGNLIHVENESSPAINEVAANNITLYPSIRYKQVEDLKPDYVYTAAKSSSSMVDTYYNDIKSTLSQQWQEK</sequence>
<comment type="caution">
    <text evidence="1">The sequence shown here is derived from an EMBL/GenBank/DDBJ whole genome shotgun (WGS) entry which is preliminary data.</text>
</comment>
<dbReference type="AlphaFoldDB" id="A0A367KIW1"/>
<reference evidence="1 2" key="1">
    <citation type="journal article" date="2018" name="G3 (Bethesda)">
        <title>Phylogenetic and Phylogenomic Definition of Rhizopus Species.</title>
        <authorList>
            <person name="Gryganskyi A.P."/>
            <person name="Golan J."/>
            <person name="Dolatabadi S."/>
            <person name="Mondo S."/>
            <person name="Robb S."/>
            <person name="Idnurm A."/>
            <person name="Muszewska A."/>
            <person name="Steczkiewicz K."/>
            <person name="Masonjones S."/>
            <person name="Liao H.L."/>
            <person name="Gajdeczka M.T."/>
            <person name="Anike F."/>
            <person name="Vuek A."/>
            <person name="Anishchenko I.M."/>
            <person name="Voigt K."/>
            <person name="de Hoog G.S."/>
            <person name="Smith M.E."/>
            <person name="Heitman J."/>
            <person name="Vilgalys R."/>
            <person name="Stajich J.E."/>
        </authorList>
    </citation>
    <scope>NUCLEOTIDE SEQUENCE [LARGE SCALE GENOMIC DNA]</scope>
    <source>
        <strain evidence="1 2">LSU 92-RS-03</strain>
    </source>
</reference>
<protein>
    <submittedName>
        <fullName evidence="1">Uncharacterized protein</fullName>
    </submittedName>
</protein>
<gene>
    <name evidence="1" type="ORF">CU098_009215</name>
</gene>
<dbReference type="OrthoDB" id="10447206at2759"/>
<proteinExistence type="predicted"/>
<name>A0A367KIW1_RHIST</name>
<evidence type="ECO:0000313" key="2">
    <source>
        <dbReference type="Proteomes" id="UP000253551"/>
    </source>
</evidence>
<accession>A0A367KIW1</accession>
<evidence type="ECO:0000313" key="1">
    <source>
        <dbReference type="EMBL" id="RCI02099.1"/>
    </source>
</evidence>
<dbReference type="EMBL" id="PJQM01001532">
    <property type="protein sequence ID" value="RCI02099.1"/>
    <property type="molecule type" value="Genomic_DNA"/>
</dbReference>
<dbReference type="Proteomes" id="UP000253551">
    <property type="component" value="Unassembled WGS sequence"/>
</dbReference>
<organism evidence="1 2">
    <name type="scientific">Rhizopus stolonifer</name>
    <name type="common">Rhizopus nigricans</name>
    <dbReference type="NCBI Taxonomy" id="4846"/>
    <lineage>
        <taxon>Eukaryota</taxon>
        <taxon>Fungi</taxon>
        <taxon>Fungi incertae sedis</taxon>
        <taxon>Mucoromycota</taxon>
        <taxon>Mucoromycotina</taxon>
        <taxon>Mucoromycetes</taxon>
        <taxon>Mucorales</taxon>
        <taxon>Mucorineae</taxon>
        <taxon>Rhizopodaceae</taxon>
        <taxon>Rhizopus</taxon>
    </lineage>
</organism>
<keyword evidence="2" id="KW-1185">Reference proteome</keyword>